<accession>A0A7G3ZM25</accession>
<evidence type="ECO:0000313" key="1">
    <source>
        <dbReference type="EMBL" id="QLL34561.1"/>
    </source>
</evidence>
<keyword evidence="2" id="KW-1185">Reference proteome</keyword>
<reference evidence="1 2" key="1">
    <citation type="submission" date="2020-06" db="EMBL/GenBank/DDBJ databases">
        <title>The yeast mating-type switching endonuclease HO is a domesticated member of an unorthodox homing genetic element family.</title>
        <authorList>
            <person name="Coughlan A.Y."/>
            <person name="Lombardi L."/>
            <person name="Braun-Galleani S."/>
            <person name="Martos A.R."/>
            <person name="Galeote V."/>
            <person name="Bigey F."/>
            <person name="Dequin S."/>
            <person name="Byrne K.P."/>
            <person name="Wolfe K.H."/>
        </authorList>
    </citation>
    <scope>NUCLEOTIDE SEQUENCE [LARGE SCALE GENOMIC DNA]</scope>
    <source>
        <strain evidence="1 2">CBS764</strain>
    </source>
</reference>
<dbReference type="Proteomes" id="UP000515788">
    <property type="component" value="Chromosome 7"/>
</dbReference>
<dbReference type="AlphaFoldDB" id="A0A7G3ZM25"/>
<gene>
    <name evidence="1" type="ORF">HG536_0G04230</name>
</gene>
<protein>
    <submittedName>
        <fullName evidence="1">Uncharacterized protein</fullName>
    </submittedName>
</protein>
<dbReference type="GeneID" id="59327802"/>
<proteinExistence type="predicted"/>
<dbReference type="KEGG" id="tgb:HG536_0G04230"/>
<sequence length="79" mass="9017">MSGDKREDIDLESDELMAEMCPQCGEFLQKCLIQQNYAVIICPSLQCAFPFNQNKALDNIVYVDESEVLEVARQRLTKS</sequence>
<dbReference type="RefSeq" id="XP_037141235.1">
    <property type="nucleotide sequence ID" value="XM_037285339.1"/>
</dbReference>
<dbReference type="EMBL" id="CP059252">
    <property type="protein sequence ID" value="QLL34561.1"/>
    <property type="molecule type" value="Genomic_DNA"/>
</dbReference>
<evidence type="ECO:0000313" key="2">
    <source>
        <dbReference type="Proteomes" id="UP000515788"/>
    </source>
</evidence>
<organism evidence="1 2">
    <name type="scientific">Torulaspora globosa</name>
    <dbReference type="NCBI Taxonomy" id="48254"/>
    <lineage>
        <taxon>Eukaryota</taxon>
        <taxon>Fungi</taxon>
        <taxon>Dikarya</taxon>
        <taxon>Ascomycota</taxon>
        <taxon>Saccharomycotina</taxon>
        <taxon>Saccharomycetes</taxon>
        <taxon>Saccharomycetales</taxon>
        <taxon>Saccharomycetaceae</taxon>
        <taxon>Torulaspora</taxon>
    </lineage>
</organism>
<name>A0A7G3ZM25_9SACH</name>
<dbReference type="OrthoDB" id="4039633at2759"/>